<feature type="region of interest" description="Disordered" evidence="6">
    <location>
        <begin position="394"/>
        <end position="413"/>
    </location>
</feature>
<dbReference type="AlphaFoldDB" id="A0A9W6HC47"/>
<feature type="transmembrane region" description="Helical" evidence="7">
    <location>
        <begin position="279"/>
        <end position="298"/>
    </location>
</feature>
<dbReference type="GO" id="GO:0005886">
    <property type="term" value="C:plasma membrane"/>
    <property type="evidence" value="ECO:0007669"/>
    <property type="project" value="UniProtKB-SubCell"/>
</dbReference>
<evidence type="ECO:0000256" key="1">
    <source>
        <dbReference type="ARBA" id="ARBA00004651"/>
    </source>
</evidence>
<feature type="transmembrane region" description="Helical" evidence="7">
    <location>
        <begin position="217"/>
        <end position="237"/>
    </location>
</feature>
<dbReference type="EMBL" id="BSEN01000015">
    <property type="protein sequence ID" value="GLJ77602.1"/>
    <property type="molecule type" value="Genomic_DNA"/>
</dbReference>
<gene>
    <name evidence="8" type="ORF">GCM10017584_31760</name>
</gene>
<keyword evidence="5 7" id="KW-0472">Membrane</keyword>
<feature type="transmembrane region" description="Helical" evidence="7">
    <location>
        <begin position="96"/>
        <end position="116"/>
    </location>
</feature>
<feature type="transmembrane region" description="Helical" evidence="7">
    <location>
        <begin position="161"/>
        <end position="182"/>
    </location>
</feature>
<feature type="transmembrane region" description="Helical" evidence="7">
    <location>
        <begin position="337"/>
        <end position="361"/>
    </location>
</feature>
<evidence type="ECO:0000256" key="7">
    <source>
        <dbReference type="SAM" id="Phobius"/>
    </source>
</evidence>
<organism evidence="8 9">
    <name type="scientific">Leifsonia poae</name>
    <dbReference type="NCBI Taxonomy" id="110933"/>
    <lineage>
        <taxon>Bacteria</taxon>
        <taxon>Bacillati</taxon>
        <taxon>Actinomycetota</taxon>
        <taxon>Actinomycetes</taxon>
        <taxon>Micrococcales</taxon>
        <taxon>Microbacteriaceae</taxon>
        <taxon>Leifsonia</taxon>
    </lineage>
</organism>
<dbReference type="PANTHER" id="PTHR23513">
    <property type="entry name" value="INTEGRAL MEMBRANE EFFLUX PROTEIN-RELATED"/>
    <property type="match status" value="1"/>
</dbReference>
<keyword evidence="4 7" id="KW-1133">Transmembrane helix</keyword>
<dbReference type="InterPro" id="IPR011701">
    <property type="entry name" value="MFS"/>
</dbReference>
<dbReference type="RefSeq" id="WP_271178230.1">
    <property type="nucleotide sequence ID" value="NZ_BAAAJO010000003.1"/>
</dbReference>
<dbReference type="SUPFAM" id="SSF103473">
    <property type="entry name" value="MFS general substrate transporter"/>
    <property type="match status" value="1"/>
</dbReference>
<feature type="transmembrane region" description="Helical" evidence="7">
    <location>
        <begin position="137"/>
        <end position="155"/>
    </location>
</feature>
<evidence type="ECO:0000256" key="4">
    <source>
        <dbReference type="ARBA" id="ARBA00022989"/>
    </source>
</evidence>
<keyword evidence="2" id="KW-1003">Cell membrane</keyword>
<evidence type="ECO:0000256" key="2">
    <source>
        <dbReference type="ARBA" id="ARBA00022475"/>
    </source>
</evidence>
<accession>A0A9W6HC47</accession>
<feature type="transmembrane region" description="Helical" evidence="7">
    <location>
        <begin position="304"/>
        <end position="325"/>
    </location>
</feature>
<comment type="subcellular location">
    <subcellularLocation>
        <location evidence="1">Cell membrane</location>
        <topology evidence="1">Multi-pass membrane protein</topology>
    </subcellularLocation>
</comment>
<comment type="caution">
    <text evidence="8">The sequence shown here is derived from an EMBL/GenBank/DDBJ whole genome shotgun (WGS) entry which is preliminary data.</text>
</comment>
<reference evidence="8" key="2">
    <citation type="submission" date="2023-01" db="EMBL/GenBank/DDBJ databases">
        <authorList>
            <person name="Sun Q."/>
            <person name="Evtushenko L."/>
        </authorList>
    </citation>
    <scope>NUCLEOTIDE SEQUENCE</scope>
    <source>
        <strain evidence="8">VKM Ac-1401</strain>
    </source>
</reference>
<proteinExistence type="predicted"/>
<keyword evidence="3 7" id="KW-0812">Transmembrane</keyword>
<dbReference type="InterPro" id="IPR036259">
    <property type="entry name" value="MFS_trans_sf"/>
</dbReference>
<feature type="transmembrane region" description="Helical" evidence="7">
    <location>
        <begin position="68"/>
        <end position="90"/>
    </location>
</feature>
<evidence type="ECO:0000313" key="8">
    <source>
        <dbReference type="EMBL" id="GLJ77602.1"/>
    </source>
</evidence>
<feature type="transmembrane region" description="Helical" evidence="7">
    <location>
        <begin position="35"/>
        <end position="56"/>
    </location>
</feature>
<dbReference type="Gene3D" id="1.20.1250.20">
    <property type="entry name" value="MFS general substrate transporter like domains"/>
    <property type="match status" value="1"/>
</dbReference>
<feature type="transmembrane region" description="Helical" evidence="7">
    <location>
        <begin position="249"/>
        <end position="267"/>
    </location>
</feature>
<evidence type="ECO:0000256" key="6">
    <source>
        <dbReference type="SAM" id="MobiDB-lite"/>
    </source>
</evidence>
<reference evidence="8" key="1">
    <citation type="journal article" date="2014" name="Int. J. Syst. Evol. Microbiol.">
        <title>Complete genome sequence of Corynebacterium casei LMG S-19264T (=DSM 44701T), isolated from a smear-ripened cheese.</title>
        <authorList>
            <consortium name="US DOE Joint Genome Institute (JGI-PGF)"/>
            <person name="Walter F."/>
            <person name="Albersmeier A."/>
            <person name="Kalinowski J."/>
            <person name="Ruckert C."/>
        </authorList>
    </citation>
    <scope>NUCLEOTIDE SEQUENCE</scope>
    <source>
        <strain evidence="8">VKM Ac-1401</strain>
    </source>
</reference>
<dbReference type="Proteomes" id="UP001142372">
    <property type="component" value="Unassembled WGS sequence"/>
</dbReference>
<feature type="transmembrane region" description="Helical" evidence="7">
    <location>
        <begin position="367"/>
        <end position="388"/>
    </location>
</feature>
<dbReference type="GO" id="GO:0022857">
    <property type="term" value="F:transmembrane transporter activity"/>
    <property type="evidence" value="ECO:0007669"/>
    <property type="project" value="InterPro"/>
</dbReference>
<protein>
    <submittedName>
        <fullName evidence="8">MFS transporter</fullName>
    </submittedName>
</protein>
<keyword evidence="9" id="KW-1185">Reference proteome</keyword>
<evidence type="ECO:0000256" key="5">
    <source>
        <dbReference type="ARBA" id="ARBA00023136"/>
    </source>
</evidence>
<feature type="compositionally biased region" description="Basic residues" evidence="6">
    <location>
        <begin position="394"/>
        <end position="405"/>
    </location>
</feature>
<name>A0A9W6HC47_9MICO</name>
<sequence>MRRLIAYFSAATLARSADAGAIVAVVLLAAARPATSGLVGLFGAALTAPHLAGPFLAPVLDRTRRPRILLAGAFLLYGVSLATAAVLIVGGFVVPSVVALVIAGACGPILTGGLSSQLGQLVAPTARAQRRAQGADALTYGVAATIGPVVVALVARSSSAVWATISLAGSAAVAAIVVLLIARRSAAPDDRGEPAPEAVPFWRALATVFTVGPLRRVTLVVCLTAAAVGAVPLLGLASGIRAGAGASEVALLVALFGAGNLIGAVAVTIRPLRTAPEPTVGWTALVSACCLVLIALPLPPVVNALAFGLVGAVSAVQFASSLTARSDFAPEGTRAQVFVTVGGLKVAFSSLGVAVAGVAAVRAPDALLLMAPLLPAVAFATMLADRAAGTFAQRRRGRASQRARRPGAAGSAE</sequence>
<dbReference type="Pfam" id="PF07690">
    <property type="entry name" value="MFS_1"/>
    <property type="match status" value="1"/>
</dbReference>
<evidence type="ECO:0000256" key="3">
    <source>
        <dbReference type="ARBA" id="ARBA00022692"/>
    </source>
</evidence>
<evidence type="ECO:0000313" key="9">
    <source>
        <dbReference type="Proteomes" id="UP001142372"/>
    </source>
</evidence>
<dbReference type="PANTHER" id="PTHR23513:SF11">
    <property type="entry name" value="STAPHYLOFERRIN A TRANSPORTER"/>
    <property type="match status" value="1"/>
</dbReference>